<keyword evidence="2" id="KW-1133">Transmembrane helix</keyword>
<feature type="region of interest" description="Disordered" evidence="1">
    <location>
        <begin position="254"/>
        <end position="322"/>
    </location>
</feature>
<feature type="compositionally biased region" description="Low complexity" evidence="1">
    <location>
        <begin position="301"/>
        <end position="316"/>
    </location>
</feature>
<evidence type="ECO:0000256" key="2">
    <source>
        <dbReference type="SAM" id="Phobius"/>
    </source>
</evidence>
<sequence>MHASMVMGLVWVVIIASVCNYAVALETSEQCIIHNECGACLLEQQASCGWCEVESKCSELNPDGTIACSRGQVIYTGYCPSGEVPQESFFERKDSDKGGFTHGYVGLALFLAVLVLWRIFRTFKGRRDKAAGRAHRRQDEAWRVMRQFRAQVEMEKRRNKKLTDAGFIYDVHYDEPAAKHRDELVDMDEHVTLGATPAGGVVTGSGGVAAPKGPPPQRFESDDGDVEMTPLARETEAQIAVSGAAYMNFDAASSSSYVDEAETKPAPPPPRRAPPARLRRRDESFSSSSGGPPPSSDDGESGSSGYSSPPGSASSSGPPPPI</sequence>
<evidence type="ECO:0000256" key="3">
    <source>
        <dbReference type="SAM" id="SignalP"/>
    </source>
</evidence>
<accession>A0A0L0DS86</accession>
<protein>
    <recommendedName>
        <fullName evidence="6">PSI domain-containing protein</fullName>
    </recommendedName>
</protein>
<evidence type="ECO:0000313" key="5">
    <source>
        <dbReference type="Proteomes" id="UP000054408"/>
    </source>
</evidence>
<reference evidence="4 5" key="1">
    <citation type="submission" date="2010-05" db="EMBL/GenBank/DDBJ databases">
        <title>The Genome Sequence of Thecamonas trahens ATCC 50062.</title>
        <authorList>
            <consortium name="The Broad Institute Genome Sequencing Platform"/>
            <person name="Russ C."/>
            <person name="Cuomo C."/>
            <person name="Shea T."/>
            <person name="Young S.K."/>
            <person name="Zeng Q."/>
            <person name="Koehrsen M."/>
            <person name="Haas B."/>
            <person name="Borodovsky M."/>
            <person name="Guigo R."/>
            <person name="Alvarado L."/>
            <person name="Berlin A."/>
            <person name="Bochicchio J."/>
            <person name="Borenstein D."/>
            <person name="Chapman S."/>
            <person name="Chen Z."/>
            <person name="Freedman E."/>
            <person name="Gellesch M."/>
            <person name="Goldberg J."/>
            <person name="Griggs A."/>
            <person name="Gujja S."/>
            <person name="Heilman E."/>
            <person name="Heiman D."/>
            <person name="Hepburn T."/>
            <person name="Howarth C."/>
            <person name="Jen D."/>
            <person name="Larson L."/>
            <person name="Mehta T."/>
            <person name="Park D."/>
            <person name="Pearson M."/>
            <person name="Roberts A."/>
            <person name="Saif S."/>
            <person name="Shenoy N."/>
            <person name="Sisk P."/>
            <person name="Stolte C."/>
            <person name="Sykes S."/>
            <person name="Thomson T."/>
            <person name="Walk T."/>
            <person name="White J."/>
            <person name="Yandava C."/>
            <person name="Burger G."/>
            <person name="Gray M.W."/>
            <person name="Holland P.W.H."/>
            <person name="King N."/>
            <person name="Lang F.B.F."/>
            <person name="Roger A.J."/>
            <person name="Ruiz-Trillo I."/>
            <person name="Lander E."/>
            <person name="Nusbaum C."/>
        </authorList>
    </citation>
    <scope>NUCLEOTIDE SEQUENCE [LARGE SCALE GENOMIC DNA]</scope>
    <source>
        <strain evidence="4 5">ATCC 50062</strain>
    </source>
</reference>
<gene>
    <name evidence="4" type="ORF">AMSG_10558</name>
</gene>
<feature type="signal peptide" evidence="3">
    <location>
        <begin position="1"/>
        <end position="24"/>
    </location>
</feature>
<dbReference type="EMBL" id="GL349492">
    <property type="protein sequence ID" value="KNC54901.1"/>
    <property type="molecule type" value="Genomic_DNA"/>
</dbReference>
<keyword evidence="3" id="KW-0732">Signal</keyword>
<name>A0A0L0DS86_THETB</name>
<evidence type="ECO:0000313" key="4">
    <source>
        <dbReference type="EMBL" id="KNC54901.1"/>
    </source>
</evidence>
<feature type="region of interest" description="Disordered" evidence="1">
    <location>
        <begin position="198"/>
        <end position="224"/>
    </location>
</feature>
<evidence type="ECO:0000256" key="1">
    <source>
        <dbReference type="SAM" id="MobiDB-lite"/>
    </source>
</evidence>
<feature type="chain" id="PRO_5005537405" description="PSI domain-containing protein" evidence="3">
    <location>
        <begin position="25"/>
        <end position="322"/>
    </location>
</feature>
<keyword evidence="5" id="KW-1185">Reference proteome</keyword>
<feature type="transmembrane region" description="Helical" evidence="2">
    <location>
        <begin position="102"/>
        <end position="120"/>
    </location>
</feature>
<keyword evidence="2" id="KW-0472">Membrane</keyword>
<dbReference type="GeneID" id="25568756"/>
<evidence type="ECO:0008006" key="6">
    <source>
        <dbReference type="Google" id="ProtNLM"/>
    </source>
</evidence>
<keyword evidence="2" id="KW-0812">Transmembrane</keyword>
<proteinExistence type="predicted"/>
<organism evidence="4 5">
    <name type="scientific">Thecamonas trahens ATCC 50062</name>
    <dbReference type="NCBI Taxonomy" id="461836"/>
    <lineage>
        <taxon>Eukaryota</taxon>
        <taxon>Apusozoa</taxon>
        <taxon>Apusomonadida</taxon>
        <taxon>Apusomonadidae</taxon>
        <taxon>Thecamonas</taxon>
    </lineage>
</organism>
<dbReference type="AlphaFoldDB" id="A0A0L0DS86"/>
<dbReference type="Proteomes" id="UP000054408">
    <property type="component" value="Unassembled WGS sequence"/>
</dbReference>
<dbReference type="RefSeq" id="XP_013753492.1">
    <property type="nucleotide sequence ID" value="XM_013898038.1"/>
</dbReference>